<comment type="caution">
    <text evidence="2">The sequence shown here is derived from an EMBL/GenBank/DDBJ whole genome shotgun (WGS) entry which is preliminary data.</text>
</comment>
<name>A0A0D6MHI4_9PROT</name>
<dbReference type="EMBL" id="BALE01000005">
    <property type="protein sequence ID" value="GAN53104.1"/>
    <property type="molecule type" value="Genomic_DNA"/>
</dbReference>
<evidence type="ECO:0000313" key="2">
    <source>
        <dbReference type="EMBL" id="GAN53104.1"/>
    </source>
</evidence>
<feature type="region of interest" description="Disordered" evidence="1">
    <location>
        <begin position="27"/>
        <end position="78"/>
    </location>
</feature>
<gene>
    <name evidence="2" type="ORF">Tasa_005_019</name>
</gene>
<evidence type="ECO:0000256" key="1">
    <source>
        <dbReference type="SAM" id="MobiDB-lite"/>
    </source>
</evidence>
<protein>
    <submittedName>
        <fullName evidence="2">Uncharacterized protein</fullName>
    </submittedName>
</protein>
<dbReference type="AlphaFoldDB" id="A0A0D6MHI4"/>
<dbReference type="RefSeq" id="WP_048846749.1">
    <property type="nucleotide sequence ID" value="NZ_BALE01000005.1"/>
</dbReference>
<dbReference type="STRING" id="1231623.Tasa_005_019"/>
<organism evidence="2 3">
    <name type="scientific">Tanticharoenia sakaeratensis NBRC 103193</name>
    <dbReference type="NCBI Taxonomy" id="1231623"/>
    <lineage>
        <taxon>Bacteria</taxon>
        <taxon>Pseudomonadati</taxon>
        <taxon>Pseudomonadota</taxon>
        <taxon>Alphaproteobacteria</taxon>
        <taxon>Acetobacterales</taxon>
        <taxon>Acetobacteraceae</taxon>
        <taxon>Tanticharoenia</taxon>
    </lineage>
</organism>
<accession>A0A0D6MHI4</accession>
<sequence length="78" mass="8420">MIMGRRTTPPNTTRWALWARNTRVDRQKAASDTITGINIQAEAGPWAPSDAAEHAPDTETAMTSAVPAETHDGMTTTL</sequence>
<keyword evidence="3" id="KW-1185">Reference proteome</keyword>
<dbReference type="Proteomes" id="UP000032679">
    <property type="component" value="Unassembled WGS sequence"/>
</dbReference>
<evidence type="ECO:0000313" key="3">
    <source>
        <dbReference type="Proteomes" id="UP000032679"/>
    </source>
</evidence>
<reference evidence="2 3" key="1">
    <citation type="submission" date="2012-10" db="EMBL/GenBank/DDBJ databases">
        <title>Genome sequencing of Tanticharoenia sakaeratensis NBRC 103193.</title>
        <authorList>
            <person name="Azuma Y."/>
            <person name="Hadano H."/>
            <person name="Hirakawa H."/>
            <person name="Matsushita K."/>
        </authorList>
    </citation>
    <scope>NUCLEOTIDE SEQUENCE [LARGE SCALE GENOMIC DNA]</scope>
    <source>
        <strain evidence="2 3">NBRC 103193</strain>
    </source>
</reference>
<proteinExistence type="predicted"/>